<dbReference type="CDD" id="cd03214">
    <property type="entry name" value="ABC_Iron-Siderophores_B12_Hemin"/>
    <property type="match status" value="1"/>
</dbReference>
<accession>A0AAU7V950</accession>
<dbReference type="InterPro" id="IPR051535">
    <property type="entry name" value="Siderophore_ABC-ATPase"/>
</dbReference>
<evidence type="ECO:0000259" key="10">
    <source>
        <dbReference type="PROSITE" id="PS50893"/>
    </source>
</evidence>
<keyword evidence="5" id="KW-0547">Nucleotide-binding</keyword>
<dbReference type="Gene3D" id="3.40.50.300">
    <property type="entry name" value="P-loop containing nucleotide triphosphate hydrolases"/>
    <property type="match status" value="1"/>
</dbReference>
<evidence type="ECO:0000256" key="6">
    <source>
        <dbReference type="ARBA" id="ARBA00022840"/>
    </source>
</evidence>
<protein>
    <submittedName>
        <fullName evidence="11">ABC transporter ATP-binding protein</fullName>
    </submittedName>
</protein>
<keyword evidence="8" id="KW-0406">Ion transport</keyword>
<evidence type="ECO:0000256" key="4">
    <source>
        <dbReference type="ARBA" id="ARBA00022496"/>
    </source>
</evidence>
<keyword evidence="4" id="KW-0410">Iron transport</keyword>
<dbReference type="PROSITE" id="PS00211">
    <property type="entry name" value="ABC_TRANSPORTER_1"/>
    <property type="match status" value="1"/>
</dbReference>
<keyword evidence="9" id="KW-0472">Membrane</keyword>
<dbReference type="InterPro" id="IPR003439">
    <property type="entry name" value="ABC_transporter-like_ATP-bd"/>
</dbReference>
<evidence type="ECO:0000256" key="2">
    <source>
        <dbReference type="ARBA" id="ARBA00022448"/>
    </source>
</evidence>
<dbReference type="KEGG" id="sapp:SAC06_02905"/>
<keyword evidence="2" id="KW-0813">Transport</keyword>
<dbReference type="GO" id="GO:0005524">
    <property type="term" value="F:ATP binding"/>
    <property type="evidence" value="ECO:0007669"/>
    <property type="project" value="UniProtKB-KW"/>
</dbReference>
<evidence type="ECO:0000256" key="8">
    <source>
        <dbReference type="ARBA" id="ARBA00023065"/>
    </source>
</evidence>
<keyword evidence="7" id="KW-0408">Iron</keyword>
<name>A0AAU7V950_9ACTO</name>
<evidence type="ECO:0000256" key="5">
    <source>
        <dbReference type="ARBA" id="ARBA00022741"/>
    </source>
</evidence>
<feature type="domain" description="ABC transporter" evidence="10">
    <location>
        <begin position="6"/>
        <end position="241"/>
    </location>
</feature>
<dbReference type="InterPro" id="IPR003593">
    <property type="entry name" value="AAA+_ATPase"/>
</dbReference>
<proteinExistence type="predicted"/>
<comment type="subcellular location">
    <subcellularLocation>
        <location evidence="1">Cell membrane</location>
        <topology evidence="1">Peripheral membrane protein</topology>
    </subcellularLocation>
</comment>
<evidence type="ECO:0000256" key="1">
    <source>
        <dbReference type="ARBA" id="ARBA00004202"/>
    </source>
</evidence>
<organism evidence="11">
    <name type="scientific">Scrofimicrobium appendicitidis</name>
    <dbReference type="NCBI Taxonomy" id="3079930"/>
    <lineage>
        <taxon>Bacteria</taxon>
        <taxon>Bacillati</taxon>
        <taxon>Actinomycetota</taxon>
        <taxon>Actinomycetes</taxon>
        <taxon>Actinomycetales</taxon>
        <taxon>Actinomycetaceae</taxon>
        <taxon>Scrofimicrobium</taxon>
    </lineage>
</organism>
<evidence type="ECO:0000256" key="9">
    <source>
        <dbReference type="ARBA" id="ARBA00023136"/>
    </source>
</evidence>
<dbReference type="PANTHER" id="PTHR42771">
    <property type="entry name" value="IRON(3+)-HYDROXAMATE IMPORT ATP-BINDING PROTEIN FHUC"/>
    <property type="match status" value="1"/>
</dbReference>
<dbReference type="EMBL" id="CP138335">
    <property type="protein sequence ID" value="XBW08524.1"/>
    <property type="molecule type" value="Genomic_DNA"/>
</dbReference>
<evidence type="ECO:0000256" key="7">
    <source>
        <dbReference type="ARBA" id="ARBA00023004"/>
    </source>
</evidence>
<dbReference type="FunFam" id="3.40.50.300:FF:000134">
    <property type="entry name" value="Iron-enterobactin ABC transporter ATP-binding protein"/>
    <property type="match status" value="1"/>
</dbReference>
<dbReference type="PROSITE" id="PS50893">
    <property type="entry name" value="ABC_TRANSPORTER_2"/>
    <property type="match status" value="1"/>
</dbReference>
<dbReference type="Pfam" id="PF00005">
    <property type="entry name" value="ABC_tran"/>
    <property type="match status" value="1"/>
</dbReference>
<dbReference type="InterPro" id="IPR027417">
    <property type="entry name" value="P-loop_NTPase"/>
</dbReference>
<gene>
    <name evidence="11" type="ORF">SAC06_02905</name>
</gene>
<sequence>MSASRLGARDLATGYGAREVISHLDFAVPDGSFTIIIGPNACGKSTLLRALAHLLPARGGQVLLDGRDVARLPAKELARQVGILPQSPLAPEGITVRRLVSFGRHPYRGLLGGWSGQDQAAVDEALARTHLTELSDRLVDELSGGQRQRVWIALALAQETDLLLLDEPTTYLDLAHQIDILDLCAQLNQAGRTLVAVLHDLNQAVRYATHLVAMRDGKIVAEGRPEEIVNQDLIRDVFGLDTTIIPDPETGRPLVIPCAPPAQQLRR</sequence>
<dbReference type="InterPro" id="IPR017871">
    <property type="entry name" value="ABC_transporter-like_CS"/>
</dbReference>
<dbReference type="PANTHER" id="PTHR42771:SF2">
    <property type="entry name" value="IRON(3+)-HYDROXAMATE IMPORT ATP-BINDING PROTEIN FHUC"/>
    <property type="match status" value="1"/>
</dbReference>
<dbReference type="RefSeq" id="WP_350258724.1">
    <property type="nucleotide sequence ID" value="NZ_CP138335.1"/>
</dbReference>
<keyword evidence="3" id="KW-1003">Cell membrane</keyword>
<keyword evidence="6 11" id="KW-0067">ATP-binding</keyword>
<dbReference type="GO" id="GO:0006826">
    <property type="term" value="P:iron ion transport"/>
    <property type="evidence" value="ECO:0007669"/>
    <property type="project" value="UniProtKB-KW"/>
</dbReference>
<dbReference type="SUPFAM" id="SSF52540">
    <property type="entry name" value="P-loop containing nucleoside triphosphate hydrolases"/>
    <property type="match status" value="1"/>
</dbReference>
<dbReference type="AlphaFoldDB" id="A0AAU7V950"/>
<reference evidence="11" key="1">
    <citation type="submission" date="2023-11" db="EMBL/GenBank/DDBJ databases">
        <title>Scrofimicrobium hongkongense sp. nov., isolated from a patient with peritonitis.</title>
        <authorList>
            <person name="Lao H.Y."/>
            <person name="Wong A.Y.P."/>
            <person name="Ng T.L."/>
            <person name="Wong R.Y.L."/>
            <person name="Yau M.C.Y."/>
            <person name="Lam J.Y.W."/>
            <person name="Siu G.K.H."/>
        </authorList>
    </citation>
    <scope>NUCLEOTIDE SEQUENCE</scope>
    <source>
        <strain evidence="11">R131</strain>
    </source>
</reference>
<dbReference type="SMART" id="SM00382">
    <property type="entry name" value="AAA"/>
    <property type="match status" value="1"/>
</dbReference>
<evidence type="ECO:0000256" key="3">
    <source>
        <dbReference type="ARBA" id="ARBA00022475"/>
    </source>
</evidence>
<evidence type="ECO:0000313" key="11">
    <source>
        <dbReference type="EMBL" id="XBW08524.1"/>
    </source>
</evidence>
<dbReference type="GO" id="GO:0005886">
    <property type="term" value="C:plasma membrane"/>
    <property type="evidence" value="ECO:0007669"/>
    <property type="project" value="UniProtKB-SubCell"/>
</dbReference>
<dbReference type="GO" id="GO:0016887">
    <property type="term" value="F:ATP hydrolysis activity"/>
    <property type="evidence" value="ECO:0007669"/>
    <property type="project" value="InterPro"/>
</dbReference>